<name>A0A5B7HCW3_PORTR</name>
<reference evidence="2 3" key="1">
    <citation type="submission" date="2019-05" db="EMBL/GenBank/DDBJ databases">
        <title>Another draft genome of Portunus trituberculatus and its Hox gene families provides insights of decapod evolution.</title>
        <authorList>
            <person name="Jeong J.-H."/>
            <person name="Song I."/>
            <person name="Kim S."/>
            <person name="Choi T."/>
            <person name="Kim D."/>
            <person name="Ryu S."/>
            <person name="Kim W."/>
        </authorList>
    </citation>
    <scope>NUCLEOTIDE SEQUENCE [LARGE SCALE GENOMIC DNA]</scope>
    <source>
        <tissue evidence="2">Muscle</tissue>
    </source>
</reference>
<evidence type="ECO:0000313" key="2">
    <source>
        <dbReference type="EMBL" id="MPC67629.1"/>
    </source>
</evidence>
<accession>A0A5B7HCW3</accession>
<proteinExistence type="predicted"/>
<dbReference type="Proteomes" id="UP000324222">
    <property type="component" value="Unassembled WGS sequence"/>
</dbReference>
<gene>
    <name evidence="2" type="ORF">E2C01_061806</name>
</gene>
<feature type="region of interest" description="Disordered" evidence="1">
    <location>
        <begin position="27"/>
        <end position="59"/>
    </location>
</feature>
<protein>
    <submittedName>
        <fullName evidence="2">Uncharacterized protein</fullName>
    </submittedName>
</protein>
<evidence type="ECO:0000256" key="1">
    <source>
        <dbReference type="SAM" id="MobiDB-lite"/>
    </source>
</evidence>
<organism evidence="2 3">
    <name type="scientific">Portunus trituberculatus</name>
    <name type="common">Swimming crab</name>
    <name type="synonym">Neptunus trituberculatus</name>
    <dbReference type="NCBI Taxonomy" id="210409"/>
    <lineage>
        <taxon>Eukaryota</taxon>
        <taxon>Metazoa</taxon>
        <taxon>Ecdysozoa</taxon>
        <taxon>Arthropoda</taxon>
        <taxon>Crustacea</taxon>
        <taxon>Multicrustacea</taxon>
        <taxon>Malacostraca</taxon>
        <taxon>Eumalacostraca</taxon>
        <taxon>Eucarida</taxon>
        <taxon>Decapoda</taxon>
        <taxon>Pleocyemata</taxon>
        <taxon>Brachyura</taxon>
        <taxon>Eubrachyura</taxon>
        <taxon>Portunoidea</taxon>
        <taxon>Portunidae</taxon>
        <taxon>Portuninae</taxon>
        <taxon>Portunus</taxon>
    </lineage>
</organism>
<evidence type="ECO:0000313" key="3">
    <source>
        <dbReference type="Proteomes" id="UP000324222"/>
    </source>
</evidence>
<keyword evidence="3" id="KW-1185">Reference proteome</keyword>
<sequence length="107" mass="11330">MNRPRRQHSAASNRLAATLTFRRISRNCAAKPPRGATRGEAGRRPPARQGGAREQRPVPIAEVHHAPGRSGQFWGVVSAGSAMLLTWRGAKAAARLSGASHSSTGVT</sequence>
<dbReference type="EMBL" id="VSRR010026522">
    <property type="protein sequence ID" value="MPC67629.1"/>
    <property type="molecule type" value="Genomic_DNA"/>
</dbReference>
<comment type="caution">
    <text evidence="2">The sequence shown here is derived from an EMBL/GenBank/DDBJ whole genome shotgun (WGS) entry which is preliminary data.</text>
</comment>
<dbReference type="AlphaFoldDB" id="A0A5B7HCW3"/>